<dbReference type="Pfam" id="PF13466">
    <property type="entry name" value="STAS_2"/>
    <property type="match status" value="1"/>
</dbReference>
<reference evidence="2" key="1">
    <citation type="submission" date="2016-02" db="EMBL/GenBank/DDBJ databases">
        <title>Halorhodospira halochloris DSM-1059 complete genome, version 2.</title>
        <authorList>
            <person name="Tsukatani Y."/>
        </authorList>
    </citation>
    <scope>NUCLEOTIDE SEQUENCE</scope>
    <source>
        <strain evidence="2">DSM 1059</strain>
    </source>
</reference>
<protein>
    <recommendedName>
        <fullName evidence="1">STAS domain-containing protein</fullName>
    </recommendedName>
</protein>
<dbReference type="Proteomes" id="UP000218890">
    <property type="component" value="Chromosome"/>
</dbReference>
<name>A0A0X8X6D6_HALHR</name>
<evidence type="ECO:0000313" key="2">
    <source>
        <dbReference type="EMBL" id="BAU56371.2"/>
    </source>
</evidence>
<dbReference type="SUPFAM" id="SSF52091">
    <property type="entry name" value="SpoIIaa-like"/>
    <property type="match status" value="1"/>
</dbReference>
<dbReference type="EMBL" id="AP017372">
    <property type="protein sequence ID" value="BAU56371.2"/>
    <property type="molecule type" value="Genomic_DNA"/>
</dbReference>
<dbReference type="InterPro" id="IPR002645">
    <property type="entry name" value="STAS_dom"/>
</dbReference>
<dbReference type="PROSITE" id="PS50801">
    <property type="entry name" value="STAS"/>
    <property type="match status" value="1"/>
</dbReference>
<evidence type="ECO:0000259" key="1">
    <source>
        <dbReference type="PROSITE" id="PS50801"/>
    </source>
</evidence>
<dbReference type="RefSeq" id="WP_162549530.1">
    <property type="nucleotide sequence ID" value="NZ_AP017372.2"/>
</dbReference>
<proteinExistence type="predicted"/>
<sequence length="96" mass="10051">MAEASGVINLGEQLDITIVSELKQKLSSALADEQPVVLDGSSLERVDTAGVQILMAFSRAAAEGPGWGWHGGEVPDKVDSAARYLGVVEEVRGDSV</sequence>
<dbReference type="AlphaFoldDB" id="A0A0X8X6D6"/>
<evidence type="ECO:0000313" key="3">
    <source>
        <dbReference type="Proteomes" id="UP000218890"/>
    </source>
</evidence>
<gene>
    <name evidence="2" type="ORF">HH1059_23010</name>
</gene>
<dbReference type="KEGG" id="hhk:HH1059_23010"/>
<dbReference type="Gene3D" id="3.30.750.24">
    <property type="entry name" value="STAS domain"/>
    <property type="match status" value="1"/>
</dbReference>
<accession>A0A0X8X6D6</accession>
<dbReference type="InterPro" id="IPR058548">
    <property type="entry name" value="MlaB-like_STAS"/>
</dbReference>
<feature type="domain" description="STAS" evidence="1">
    <location>
        <begin position="1"/>
        <end position="74"/>
    </location>
</feature>
<organism evidence="2 3">
    <name type="scientific">Halorhodospira halochloris</name>
    <name type="common">Ectothiorhodospira halochloris</name>
    <dbReference type="NCBI Taxonomy" id="1052"/>
    <lineage>
        <taxon>Bacteria</taxon>
        <taxon>Pseudomonadati</taxon>
        <taxon>Pseudomonadota</taxon>
        <taxon>Gammaproteobacteria</taxon>
        <taxon>Chromatiales</taxon>
        <taxon>Ectothiorhodospiraceae</taxon>
        <taxon>Halorhodospira</taxon>
    </lineage>
</organism>
<dbReference type="InterPro" id="IPR036513">
    <property type="entry name" value="STAS_dom_sf"/>
</dbReference>
<keyword evidence="3" id="KW-1185">Reference proteome</keyword>